<dbReference type="Pfam" id="PF03102">
    <property type="entry name" value="NeuB"/>
    <property type="match status" value="1"/>
</dbReference>
<dbReference type="CDD" id="cd11615">
    <property type="entry name" value="SAF_NeuB_like"/>
    <property type="match status" value="1"/>
</dbReference>
<dbReference type="InterPro" id="IPR051690">
    <property type="entry name" value="PseI-like"/>
</dbReference>
<evidence type="ECO:0000313" key="2">
    <source>
        <dbReference type="EMBL" id="GAF71706.1"/>
    </source>
</evidence>
<dbReference type="Gene3D" id="3.20.20.70">
    <property type="entry name" value="Aldolase class I"/>
    <property type="match status" value="1"/>
</dbReference>
<accession>X0S933</accession>
<dbReference type="InterPro" id="IPR013974">
    <property type="entry name" value="SAF"/>
</dbReference>
<dbReference type="SUPFAM" id="SSF51569">
    <property type="entry name" value="Aldolase"/>
    <property type="match status" value="1"/>
</dbReference>
<dbReference type="GO" id="GO:0047444">
    <property type="term" value="F:N-acylneuraminate-9-phosphate synthase activity"/>
    <property type="evidence" value="ECO:0007669"/>
    <property type="project" value="TreeGrafter"/>
</dbReference>
<dbReference type="InterPro" id="IPR013132">
    <property type="entry name" value="PseI/NeuA/B-like_N"/>
</dbReference>
<proteinExistence type="predicted"/>
<dbReference type="AlphaFoldDB" id="X0S933"/>
<dbReference type="GO" id="GO:0016051">
    <property type="term" value="P:carbohydrate biosynthetic process"/>
    <property type="evidence" value="ECO:0007669"/>
    <property type="project" value="InterPro"/>
</dbReference>
<dbReference type="InterPro" id="IPR013785">
    <property type="entry name" value="Aldolase_TIM"/>
</dbReference>
<gene>
    <name evidence="2" type="ORF">S01H1_07826</name>
</gene>
<comment type="caution">
    <text evidence="2">The sequence shown here is derived from an EMBL/GenBank/DDBJ whole genome shotgun (WGS) entry which is preliminary data.</text>
</comment>
<dbReference type="SUPFAM" id="SSF51269">
    <property type="entry name" value="AFP III-like domain"/>
    <property type="match status" value="1"/>
</dbReference>
<dbReference type="PANTHER" id="PTHR42966:SF2">
    <property type="entry name" value="PSEUDAMINIC ACID SYNTHASE"/>
    <property type="match status" value="1"/>
</dbReference>
<sequence>ARAAATGKPMIMSTGMATLQEVEEAVGTARAAGSGQIALLKCTSAYPASPEEMNLLSIPDMVKRFGVPVGLSDHTRGIAVAVTAVALGASIVEKHFTLLRDESGLDSEFSLEPAEFKAMVKAVRTAEAALGEVRYGLTEREKPSTVFRRSLFVVKDMRAGETFTEENVRSIRPGLGLPPKYLYDIHGRRSSKEISSGTPMNWELVAGLNRRKP</sequence>
<dbReference type="Pfam" id="PF08666">
    <property type="entry name" value="SAF"/>
    <property type="match status" value="1"/>
</dbReference>
<dbReference type="PROSITE" id="PS50844">
    <property type="entry name" value="AFP_LIKE"/>
    <property type="match status" value="1"/>
</dbReference>
<feature type="domain" description="AFP-like" evidence="1">
    <location>
        <begin position="150"/>
        <end position="208"/>
    </location>
</feature>
<evidence type="ECO:0000259" key="1">
    <source>
        <dbReference type="PROSITE" id="PS50844"/>
    </source>
</evidence>
<dbReference type="PANTHER" id="PTHR42966">
    <property type="entry name" value="N-ACETYLNEURAMINATE SYNTHASE"/>
    <property type="match status" value="1"/>
</dbReference>
<dbReference type="InterPro" id="IPR057736">
    <property type="entry name" value="SAF_PseI/NeuA/NeuB"/>
</dbReference>
<dbReference type="InterPro" id="IPR006190">
    <property type="entry name" value="SAF_AFP_Neu5Ac"/>
</dbReference>
<reference evidence="2" key="1">
    <citation type="journal article" date="2014" name="Front. Microbiol.">
        <title>High frequency of phylogenetically diverse reductive dehalogenase-homologous genes in deep subseafloor sedimentary metagenomes.</title>
        <authorList>
            <person name="Kawai M."/>
            <person name="Futagami T."/>
            <person name="Toyoda A."/>
            <person name="Takaki Y."/>
            <person name="Nishi S."/>
            <person name="Hori S."/>
            <person name="Arai W."/>
            <person name="Tsubouchi T."/>
            <person name="Morono Y."/>
            <person name="Uchiyama I."/>
            <person name="Ito T."/>
            <person name="Fujiyama A."/>
            <person name="Inagaki F."/>
            <person name="Takami H."/>
        </authorList>
    </citation>
    <scope>NUCLEOTIDE SEQUENCE</scope>
    <source>
        <strain evidence="2">Expedition CK06-06</strain>
    </source>
</reference>
<organism evidence="2">
    <name type="scientific">marine sediment metagenome</name>
    <dbReference type="NCBI Taxonomy" id="412755"/>
    <lineage>
        <taxon>unclassified sequences</taxon>
        <taxon>metagenomes</taxon>
        <taxon>ecological metagenomes</taxon>
    </lineage>
</organism>
<dbReference type="EMBL" id="BARS01004013">
    <property type="protein sequence ID" value="GAF71706.1"/>
    <property type="molecule type" value="Genomic_DNA"/>
</dbReference>
<dbReference type="InterPro" id="IPR036732">
    <property type="entry name" value="AFP_Neu5c_C_sf"/>
</dbReference>
<dbReference type="SMART" id="SM00858">
    <property type="entry name" value="SAF"/>
    <property type="match status" value="1"/>
</dbReference>
<name>X0S933_9ZZZZ</name>
<feature type="non-terminal residue" evidence="2">
    <location>
        <position position="1"/>
    </location>
</feature>
<dbReference type="Gene3D" id="3.90.1210.10">
    <property type="entry name" value="Antifreeze-like/N-acetylneuraminic acid synthase C-terminal domain"/>
    <property type="match status" value="1"/>
</dbReference>
<protein>
    <recommendedName>
        <fullName evidence="1">AFP-like domain-containing protein</fullName>
    </recommendedName>
</protein>